<name>A0A8J6IU79_9ALTE</name>
<feature type="transmembrane region" description="Helical" evidence="8">
    <location>
        <begin position="287"/>
        <end position="306"/>
    </location>
</feature>
<comment type="function">
    <text evidence="1">Intake of glucose and galactose.</text>
</comment>
<dbReference type="NCBIfam" id="TIGR01272">
    <property type="entry name" value="gluP"/>
    <property type="match status" value="1"/>
</dbReference>
<evidence type="ECO:0000313" key="10">
    <source>
        <dbReference type="Proteomes" id="UP000601768"/>
    </source>
</evidence>
<feature type="transmembrane region" description="Helical" evidence="8">
    <location>
        <begin position="53"/>
        <end position="74"/>
    </location>
</feature>
<evidence type="ECO:0000256" key="2">
    <source>
        <dbReference type="ARBA" id="ARBA00004429"/>
    </source>
</evidence>
<dbReference type="Gene3D" id="1.20.1250.20">
    <property type="entry name" value="MFS general substrate transporter like domains"/>
    <property type="match status" value="2"/>
</dbReference>
<dbReference type="InterPro" id="IPR011701">
    <property type="entry name" value="MFS"/>
</dbReference>
<dbReference type="EMBL" id="JACNEP010000005">
    <property type="protein sequence ID" value="MBC3765716.1"/>
    <property type="molecule type" value="Genomic_DNA"/>
</dbReference>
<dbReference type="GO" id="GO:0055056">
    <property type="term" value="F:D-glucose transmembrane transporter activity"/>
    <property type="evidence" value="ECO:0007669"/>
    <property type="project" value="InterPro"/>
</dbReference>
<feature type="transmembrane region" description="Helical" evidence="8">
    <location>
        <begin position="417"/>
        <end position="435"/>
    </location>
</feature>
<evidence type="ECO:0000256" key="3">
    <source>
        <dbReference type="ARBA" id="ARBA00009120"/>
    </source>
</evidence>
<evidence type="ECO:0000256" key="8">
    <source>
        <dbReference type="SAM" id="Phobius"/>
    </source>
</evidence>
<accession>A0A8J6IU79</accession>
<keyword evidence="4" id="KW-1003">Cell membrane</keyword>
<evidence type="ECO:0000256" key="7">
    <source>
        <dbReference type="ARBA" id="ARBA00023136"/>
    </source>
</evidence>
<evidence type="ECO:0000256" key="4">
    <source>
        <dbReference type="ARBA" id="ARBA00022475"/>
    </source>
</evidence>
<evidence type="ECO:0000256" key="5">
    <source>
        <dbReference type="ARBA" id="ARBA00022692"/>
    </source>
</evidence>
<feature type="transmembrane region" description="Helical" evidence="8">
    <location>
        <begin position="391"/>
        <end position="411"/>
    </location>
</feature>
<dbReference type="PANTHER" id="PTHR43702">
    <property type="entry name" value="L-FUCOSE-PROTON SYMPORTER"/>
    <property type="match status" value="1"/>
</dbReference>
<dbReference type="CDD" id="cd17394">
    <property type="entry name" value="MFS_FucP_like"/>
    <property type="match status" value="1"/>
</dbReference>
<dbReference type="InterPro" id="IPR005964">
    <property type="entry name" value="Glc/Gal_transptr_bac"/>
</dbReference>
<gene>
    <name evidence="9" type="ORF">H8B19_07500</name>
</gene>
<dbReference type="GO" id="GO:0005886">
    <property type="term" value="C:plasma membrane"/>
    <property type="evidence" value="ECO:0007669"/>
    <property type="project" value="UniProtKB-SubCell"/>
</dbReference>
<reference evidence="9" key="1">
    <citation type="journal article" date="2018" name="Int. J. Syst. Evol. Microbiol.">
        <title>Neptunicella marina gen. nov., sp. nov., isolated from surface seawater.</title>
        <authorList>
            <person name="Liu X."/>
            <person name="Lai Q."/>
            <person name="Du Y."/>
            <person name="Zhang X."/>
            <person name="Liu Z."/>
            <person name="Sun F."/>
            <person name="Shao Z."/>
        </authorList>
    </citation>
    <scope>NUCLEOTIDE SEQUENCE</scope>
    <source>
        <strain evidence="9">S27-2</strain>
    </source>
</reference>
<feature type="transmembrane region" description="Helical" evidence="8">
    <location>
        <begin position="81"/>
        <end position="98"/>
    </location>
</feature>
<evidence type="ECO:0000256" key="6">
    <source>
        <dbReference type="ARBA" id="ARBA00022989"/>
    </source>
</evidence>
<dbReference type="Pfam" id="PF07690">
    <property type="entry name" value="MFS_1"/>
    <property type="match status" value="1"/>
</dbReference>
<evidence type="ECO:0000256" key="1">
    <source>
        <dbReference type="ARBA" id="ARBA00003321"/>
    </source>
</evidence>
<comment type="caution">
    <text evidence="9">The sequence shown here is derived from an EMBL/GenBank/DDBJ whole genome shotgun (WGS) entry which is preliminary data.</text>
</comment>
<dbReference type="Proteomes" id="UP000601768">
    <property type="component" value="Unassembled WGS sequence"/>
</dbReference>
<feature type="transmembrane region" description="Helical" evidence="8">
    <location>
        <begin position="198"/>
        <end position="215"/>
    </location>
</feature>
<dbReference type="InterPro" id="IPR050375">
    <property type="entry name" value="MFS_TsgA-like"/>
</dbReference>
<keyword evidence="7 8" id="KW-0472">Membrane</keyword>
<reference evidence="9" key="2">
    <citation type="submission" date="2020-08" db="EMBL/GenBank/DDBJ databases">
        <authorList>
            <person name="Lai Q."/>
        </authorList>
    </citation>
    <scope>NUCLEOTIDE SEQUENCE</scope>
    <source>
        <strain evidence="9">S27-2</strain>
    </source>
</reference>
<feature type="transmembrane region" description="Helical" evidence="8">
    <location>
        <begin position="251"/>
        <end position="275"/>
    </location>
</feature>
<dbReference type="GO" id="GO:1904659">
    <property type="term" value="P:D-glucose transmembrane transport"/>
    <property type="evidence" value="ECO:0007669"/>
    <property type="project" value="InterPro"/>
</dbReference>
<dbReference type="GO" id="GO:0005354">
    <property type="term" value="F:galactose transmembrane transporter activity"/>
    <property type="evidence" value="ECO:0007669"/>
    <property type="project" value="InterPro"/>
</dbReference>
<feature type="transmembrane region" description="Helical" evidence="8">
    <location>
        <begin position="104"/>
        <end position="123"/>
    </location>
</feature>
<feature type="transmembrane region" description="Helical" evidence="8">
    <location>
        <begin position="315"/>
        <end position="336"/>
    </location>
</feature>
<protein>
    <submittedName>
        <fullName evidence="9">Sugar MFS transporter</fullName>
    </submittedName>
</protein>
<comment type="subcellular location">
    <subcellularLocation>
        <location evidence="2">Cell inner membrane</location>
        <topology evidence="2">Multi-pass membrane protein</topology>
    </subcellularLocation>
</comment>
<proteinExistence type="inferred from homology"/>
<keyword evidence="6 8" id="KW-1133">Transmembrane helix</keyword>
<dbReference type="RefSeq" id="WP_186506193.1">
    <property type="nucleotide sequence ID" value="NZ_JACNEP010000005.1"/>
</dbReference>
<dbReference type="PANTHER" id="PTHR43702:SF12">
    <property type="entry name" value="N-ACETYL GLUCOSAMINE TRANSPORTER NAGP"/>
    <property type="match status" value="1"/>
</dbReference>
<feature type="transmembrane region" description="Helical" evidence="8">
    <location>
        <begin position="144"/>
        <end position="167"/>
    </location>
</feature>
<keyword evidence="10" id="KW-1185">Reference proteome</keyword>
<feature type="transmembrane region" description="Helical" evidence="8">
    <location>
        <begin position="356"/>
        <end position="379"/>
    </location>
</feature>
<keyword evidence="5 8" id="KW-0812">Transmembrane</keyword>
<dbReference type="SUPFAM" id="SSF103473">
    <property type="entry name" value="MFS general substrate transporter"/>
    <property type="match status" value="1"/>
</dbReference>
<feature type="transmembrane region" description="Helical" evidence="8">
    <location>
        <begin position="12"/>
        <end position="33"/>
    </location>
</feature>
<dbReference type="InterPro" id="IPR036259">
    <property type="entry name" value="MFS_trans_sf"/>
</dbReference>
<comment type="similarity">
    <text evidence="3">Belongs to the major facilitator superfamily. FHS transporter (TC 2.A.1.7) family.</text>
</comment>
<dbReference type="AlphaFoldDB" id="A0A8J6IU79"/>
<sequence>MQATALNAKSQSNLVPIALIGLLFFIFGFITWLNGALIPFLQIVCDLSQTQALFIASSFYIAYTVMAMPMAWILERAGYKNAISIGLLMVAAGFLLFIPAAETHAFALFLLAQFVVGTSLTLLQTAANPYIVKIGPQETAAVRIFVMGLLNKGAGVLAPLFFAALVVGEFKDVTIESVNALPDAERIEQIKALADGLVLPYLCGAIVWILAALFIKKSSLPELELEDENAELAAEGGSDNSKNSVFQFPHLVLGAITIFVYVGVEVIAGDTIGLFGSKLGVANATTLTSYTMGFMLVGYALGLVLIPRVLSQQSALLWSSALGVIISLLIVISDPASTLVSEVLWGWSGMQTLPDIVTFVAMFGFANAVVWPAVWPLALDGLGKLTPKGSALLIMGIAGGAILPILYGVLADTFGGQHAYLMMIPCYLFILFYAAKGHKIKNW</sequence>
<evidence type="ECO:0000313" key="9">
    <source>
        <dbReference type="EMBL" id="MBC3765716.1"/>
    </source>
</evidence>
<organism evidence="9 10">
    <name type="scientific">Neptunicella marina</name>
    <dbReference type="NCBI Taxonomy" id="2125989"/>
    <lineage>
        <taxon>Bacteria</taxon>
        <taxon>Pseudomonadati</taxon>
        <taxon>Pseudomonadota</taxon>
        <taxon>Gammaproteobacteria</taxon>
        <taxon>Alteromonadales</taxon>
        <taxon>Alteromonadaceae</taxon>
        <taxon>Neptunicella</taxon>
    </lineage>
</organism>